<evidence type="ECO:0000313" key="2">
    <source>
        <dbReference type="EMBL" id="KTD62310.1"/>
    </source>
</evidence>
<name>A0A0W0Z0M6_9GAMM</name>
<dbReference type="PROSITE" id="PS00455">
    <property type="entry name" value="AMP_BINDING"/>
    <property type="match status" value="1"/>
</dbReference>
<feature type="domain" description="AMP-dependent synthetase/ligase" evidence="1">
    <location>
        <begin position="108"/>
        <end position="313"/>
    </location>
</feature>
<dbReference type="eggNOG" id="COG0318">
    <property type="taxonomic scope" value="Bacteria"/>
</dbReference>
<gene>
    <name evidence="2" type="ORF">Lsha_1010</name>
</gene>
<evidence type="ECO:0000313" key="3">
    <source>
        <dbReference type="Proteomes" id="UP000054600"/>
    </source>
</evidence>
<dbReference type="PANTHER" id="PTHR43767:SF1">
    <property type="entry name" value="NONRIBOSOMAL PEPTIDE SYNTHASE PES1 (EUROFUNG)-RELATED"/>
    <property type="match status" value="1"/>
</dbReference>
<dbReference type="CDD" id="cd04433">
    <property type="entry name" value="AFD_class_I"/>
    <property type="match status" value="1"/>
</dbReference>
<dbReference type="Pfam" id="PF00501">
    <property type="entry name" value="AMP-binding"/>
    <property type="match status" value="1"/>
</dbReference>
<sequence length="460" mass="50876">MFFFSEEDAAKTALHIGEERFSFADLQKETAAMAERFKKLPKAILILKAEPEIGFITQFLAAMQISQPVALFSNTLSEEEQQARIALLGRAMTVDANGDLEQFHENSAVKPHAELALILFTSGTTGHVKAVQLSARNIKSNCLAVIKALRFDSIQDQLLFLPLSYSFGLLGQLLPGLMTGITTRLIAQFTEIKSLLETAQVPQMWSGVPSHWVPISKMAALYPEGAGLIKAVVSAGAPLPVPQRMDLKRTFPNAIIYNNYGLTEASPRVLTYSSDNSLFMEQYAGYPVGDWQVQLSAEDELLIRGSQMMLGYLGDEQNTKIHQGWLHTGDIAEILPDGLIAIKGRRDNLVNIGGEKVNLTEIEEKICQMEGIKEVIILPLADDLYGVRLVACFETGSLPQGMTEPQLTEQIQNHLLPKKLPVTVRLLPHLPRNHNGKLDRKTLLANSNAIVHKESHHAQR</sequence>
<dbReference type="OrthoDB" id="9803968at2"/>
<keyword evidence="3" id="KW-1185">Reference proteome</keyword>
<dbReference type="InterPro" id="IPR042099">
    <property type="entry name" value="ANL_N_sf"/>
</dbReference>
<dbReference type="Gene3D" id="3.40.50.12780">
    <property type="entry name" value="N-terminal domain of ligase-like"/>
    <property type="match status" value="1"/>
</dbReference>
<organism evidence="2 3">
    <name type="scientific">Legionella shakespearei DSM 23087</name>
    <dbReference type="NCBI Taxonomy" id="1122169"/>
    <lineage>
        <taxon>Bacteria</taxon>
        <taxon>Pseudomonadati</taxon>
        <taxon>Pseudomonadota</taxon>
        <taxon>Gammaproteobacteria</taxon>
        <taxon>Legionellales</taxon>
        <taxon>Legionellaceae</taxon>
        <taxon>Legionella</taxon>
    </lineage>
</organism>
<protein>
    <submittedName>
        <fullName evidence="2">Acyl CoA ligase</fullName>
    </submittedName>
</protein>
<dbReference type="GO" id="GO:0016878">
    <property type="term" value="F:acid-thiol ligase activity"/>
    <property type="evidence" value="ECO:0007669"/>
    <property type="project" value="UniProtKB-ARBA"/>
</dbReference>
<dbReference type="SUPFAM" id="SSF56801">
    <property type="entry name" value="Acetyl-CoA synthetase-like"/>
    <property type="match status" value="1"/>
</dbReference>
<proteinExistence type="predicted"/>
<accession>A0A0W0Z0M6</accession>
<dbReference type="InterPro" id="IPR045851">
    <property type="entry name" value="AMP-bd_C_sf"/>
</dbReference>
<dbReference type="RefSeq" id="WP_018577357.1">
    <property type="nucleotide sequence ID" value="NZ_KB892401.1"/>
</dbReference>
<reference evidence="2 3" key="1">
    <citation type="submission" date="2015-11" db="EMBL/GenBank/DDBJ databases">
        <title>Genomic analysis of 38 Legionella species identifies large and diverse effector repertoires.</title>
        <authorList>
            <person name="Burstein D."/>
            <person name="Amaro F."/>
            <person name="Zusman T."/>
            <person name="Lifshitz Z."/>
            <person name="Cohen O."/>
            <person name="Gilbert J.A."/>
            <person name="Pupko T."/>
            <person name="Shuman H.A."/>
            <person name="Segal G."/>
        </authorList>
    </citation>
    <scope>NUCLEOTIDE SEQUENCE [LARGE SCALE GENOMIC DNA]</scope>
    <source>
        <strain evidence="2 3">ATCC 49655</strain>
    </source>
</reference>
<dbReference type="InterPro" id="IPR000873">
    <property type="entry name" value="AMP-dep_synth/lig_dom"/>
</dbReference>
<keyword evidence="2" id="KW-0436">Ligase</keyword>
<dbReference type="PATRIC" id="fig|1122169.6.peg.1169"/>
<evidence type="ECO:0000259" key="1">
    <source>
        <dbReference type="Pfam" id="PF00501"/>
    </source>
</evidence>
<dbReference type="InterPro" id="IPR020845">
    <property type="entry name" value="AMP-binding_CS"/>
</dbReference>
<dbReference type="STRING" id="1122169.Lsha_1010"/>
<dbReference type="EMBL" id="LNYW01000033">
    <property type="protein sequence ID" value="KTD62310.1"/>
    <property type="molecule type" value="Genomic_DNA"/>
</dbReference>
<dbReference type="InterPro" id="IPR050237">
    <property type="entry name" value="ATP-dep_AMP-bd_enzyme"/>
</dbReference>
<dbReference type="AlphaFoldDB" id="A0A0W0Z0M6"/>
<dbReference type="PANTHER" id="PTHR43767">
    <property type="entry name" value="LONG-CHAIN-FATTY-ACID--COA LIGASE"/>
    <property type="match status" value="1"/>
</dbReference>
<dbReference type="Gene3D" id="3.30.300.30">
    <property type="match status" value="1"/>
</dbReference>
<comment type="caution">
    <text evidence="2">The sequence shown here is derived from an EMBL/GenBank/DDBJ whole genome shotgun (WGS) entry which is preliminary data.</text>
</comment>
<dbReference type="Proteomes" id="UP000054600">
    <property type="component" value="Unassembled WGS sequence"/>
</dbReference>